<dbReference type="GO" id="GO:0015562">
    <property type="term" value="F:efflux transmembrane transporter activity"/>
    <property type="evidence" value="ECO:0007669"/>
    <property type="project" value="InterPro"/>
</dbReference>
<evidence type="ECO:0000313" key="3">
    <source>
        <dbReference type="EMBL" id="AOO64610.1"/>
    </source>
</evidence>
<keyword evidence="2" id="KW-0812">Transmembrane</keyword>
<dbReference type="PANTHER" id="PTHR30203">
    <property type="entry name" value="OUTER MEMBRANE CATION EFFLUX PROTEIN"/>
    <property type="match status" value="1"/>
</dbReference>
<accession>A0A1D7TI43</accession>
<evidence type="ECO:0000256" key="1">
    <source>
        <dbReference type="ARBA" id="ARBA00007613"/>
    </source>
</evidence>
<dbReference type="AlphaFoldDB" id="A0A1D7TI43"/>
<dbReference type="PROSITE" id="PS51257">
    <property type="entry name" value="PROKAR_LIPOPROTEIN"/>
    <property type="match status" value="1"/>
</dbReference>
<gene>
    <name evidence="3" type="ORF">SHALO_0828</name>
</gene>
<dbReference type="PANTHER" id="PTHR30203:SF33">
    <property type="entry name" value="BLR4455 PROTEIN"/>
    <property type="match status" value="1"/>
</dbReference>
<dbReference type="KEGG" id="shal:SHALO_0828"/>
<proteinExistence type="inferred from homology"/>
<dbReference type="Pfam" id="PF02321">
    <property type="entry name" value="OEP"/>
    <property type="match status" value="2"/>
</dbReference>
<evidence type="ECO:0000256" key="2">
    <source>
        <dbReference type="RuleBase" id="RU362097"/>
    </source>
</evidence>
<keyword evidence="2 3" id="KW-0449">Lipoprotein</keyword>
<evidence type="ECO:0000313" key="4">
    <source>
        <dbReference type="Proteomes" id="UP000094609"/>
    </source>
</evidence>
<dbReference type="Proteomes" id="UP000094609">
    <property type="component" value="Chromosome"/>
</dbReference>
<keyword evidence="2" id="KW-0564">Palmitate</keyword>
<comment type="subcellular location">
    <subcellularLocation>
        <location evidence="2">Cell membrane</location>
        <topology evidence="2">Lipid-anchor</topology>
    </subcellularLocation>
</comment>
<dbReference type="Gene3D" id="2.20.200.10">
    <property type="entry name" value="Outer membrane efflux proteins (OEP)"/>
    <property type="match status" value="1"/>
</dbReference>
<dbReference type="RefSeq" id="WP_069477485.1">
    <property type="nucleotide sequence ID" value="NZ_CP017111.1"/>
</dbReference>
<dbReference type="NCBIfam" id="TIGR01845">
    <property type="entry name" value="outer_NodT"/>
    <property type="match status" value="1"/>
</dbReference>
<dbReference type="InterPro" id="IPR003423">
    <property type="entry name" value="OMP_efflux"/>
</dbReference>
<dbReference type="InterPro" id="IPR010131">
    <property type="entry name" value="MdtP/NodT-like"/>
</dbReference>
<dbReference type="GO" id="GO:0005886">
    <property type="term" value="C:plasma membrane"/>
    <property type="evidence" value="ECO:0007669"/>
    <property type="project" value="UniProtKB-SubCell"/>
</dbReference>
<comment type="similarity">
    <text evidence="1 2">Belongs to the outer membrane factor (OMF) (TC 1.B.17) family.</text>
</comment>
<keyword evidence="2" id="KW-1134">Transmembrane beta strand</keyword>
<dbReference type="EMBL" id="CP017111">
    <property type="protein sequence ID" value="AOO64610.1"/>
    <property type="molecule type" value="Genomic_DNA"/>
</dbReference>
<name>A0A1D7TI43_9BACT</name>
<dbReference type="SUPFAM" id="SSF56954">
    <property type="entry name" value="Outer membrane efflux proteins (OEP)"/>
    <property type="match status" value="1"/>
</dbReference>
<keyword evidence="4" id="KW-1185">Reference proteome</keyword>
<protein>
    <submittedName>
        <fullName evidence="3">RND efflux system, outer membrane lipoprotein CmeC</fullName>
    </submittedName>
</protein>
<dbReference type="Gene3D" id="1.20.1600.10">
    <property type="entry name" value="Outer membrane efflux proteins (OEP)"/>
    <property type="match status" value="1"/>
</dbReference>
<dbReference type="STRING" id="1193502.SHALO_0828"/>
<sequence>MTRSITLLSFVTILFLGGCSLKPELNVPQMEQPKSAQEALHVNKEWWKQFNDAKLNALVDEALLGSDDLKLSALKVLKARQTYGLNTANELPTLNANASNTRQKTSDEAYSTKNKGAEYSDFAMSGTLSYEIDFWGRLSNQSESSWSLYLATQAARETVRNTLIHDVISAYFNLASLQARMRVLEQTAQAYKESYEFRSKQQKAGTISDLLANQALAQYNNAKASQNSLMESFALQKSALAILVGKSPQALFEELKTDATLPSALAIPQGVPSSLMENRPDIKESLENLKSKNALIGVEKAAYFPTISLTGSYGQQSDDLGNILKSSANRWSLGPSLSVPIFDFGRIKQRVSISETDLQSSLVSYEQTVKKAYKEVHDALAKENLAQSRLVFQQEELKAYQKVLDLSTKRFNQGVANQLEVLDAQKGVLSSSLSVIATKQALLTDQAELFKALGGGWNEAELLHVN</sequence>
<dbReference type="PATRIC" id="fig|1193502.14.peg.836"/>
<keyword evidence="2" id="KW-0472">Membrane</keyword>
<reference evidence="4" key="1">
    <citation type="submission" date="2016-08" db="EMBL/GenBank/DDBJ databases">
        <title>Complete genome sequence of the organohalide-respiring Epsilonproteobacterium Sulfurospirillum halorespirans.</title>
        <authorList>
            <person name="Goris T."/>
            <person name="Zimmermann J."/>
            <person name="Schenz B."/>
            <person name="Lemos M."/>
            <person name="Hackermueller J."/>
            <person name="Diekert G."/>
        </authorList>
    </citation>
    <scope>NUCLEOTIDE SEQUENCE [LARGE SCALE GENOMIC DNA]</scope>
    <source>
        <strain>DSM 13726</strain>
        <strain evidence="4">PCE-M2</strain>
    </source>
</reference>
<organism evidence="3 4">
    <name type="scientific">Sulfurospirillum halorespirans DSM 13726</name>
    <dbReference type="NCBI Taxonomy" id="1193502"/>
    <lineage>
        <taxon>Bacteria</taxon>
        <taxon>Pseudomonadati</taxon>
        <taxon>Campylobacterota</taxon>
        <taxon>Epsilonproteobacteria</taxon>
        <taxon>Campylobacterales</taxon>
        <taxon>Sulfurospirillaceae</taxon>
        <taxon>Sulfurospirillum</taxon>
    </lineage>
</organism>